<dbReference type="RefSeq" id="WP_116302126.1">
    <property type="nucleotide sequence ID" value="NZ_NFZV01000008.1"/>
</dbReference>
<keyword evidence="1" id="KW-0732">Signal</keyword>
<proteinExistence type="predicted"/>
<dbReference type="EMBL" id="NFZW01000008">
    <property type="protein sequence ID" value="RFA36866.1"/>
    <property type="molecule type" value="Genomic_DNA"/>
</dbReference>
<gene>
    <name evidence="2" type="ORF">CAL65_10125</name>
</gene>
<dbReference type="AlphaFoldDB" id="A0A3E0WXW9"/>
<feature type="signal peptide" evidence="1">
    <location>
        <begin position="1"/>
        <end position="23"/>
    </location>
</feature>
<dbReference type="SUPFAM" id="SSF56935">
    <property type="entry name" value="Porins"/>
    <property type="match status" value="1"/>
</dbReference>
<evidence type="ECO:0000313" key="3">
    <source>
        <dbReference type="Proteomes" id="UP000256763"/>
    </source>
</evidence>
<organism evidence="2 3">
    <name type="scientific">Alkalilimnicola ehrlichii</name>
    <dbReference type="NCBI Taxonomy" id="351052"/>
    <lineage>
        <taxon>Bacteria</taxon>
        <taxon>Pseudomonadati</taxon>
        <taxon>Pseudomonadota</taxon>
        <taxon>Gammaproteobacteria</taxon>
        <taxon>Chromatiales</taxon>
        <taxon>Ectothiorhodospiraceae</taxon>
        <taxon>Alkalilimnicola</taxon>
    </lineage>
</organism>
<accession>A0A3E0WXW9</accession>
<reference evidence="3" key="1">
    <citation type="submission" date="2017-05" db="EMBL/GenBank/DDBJ databases">
        <authorList>
            <person name="Sharma S."/>
            <person name="Sidhu C."/>
            <person name="Pinnaka A.K."/>
        </authorList>
    </citation>
    <scope>NUCLEOTIDE SEQUENCE [LARGE SCALE GENOMIC DNA]</scope>
    <source>
        <strain evidence="3">AK93</strain>
    </source>
</reference>
<keyword evidence="3" id="KW-1185">Reference proteome</keyword>
<evidence type="ECO:0000256" key="1">
    <source>
        <dbReference type="SAM" id="SignalP"/>
    </source>
</evidence>
<name>A0A3E0WXW9_9GAMM</name>
<sequence length="248" mass="27626">MKATWRFIGLPLIGLMPAMSTTAGSWDQALTLPMTVEYDSNPTFAPRNPEGVARLRVSPVYGLSWRDGRHDVLATFGMSLERSTDSDTSVPRDDPRLGLNWVRSTPTGEYGVAARYEERSTRAAEIDDAAFVVADATQETRALSGHWDEALSPLLRVRLTGDYRRSRYDNTQLQDYDEFGAAAHFTRLFSERTQFFAQMGAVHYEPLAGWQSTSQYYSATLGAGWQASPQLTLQLNSGGRTWLATTIV</sequence>
<comment type="caution">
    <text evidence="2">The sequence shown here is derived from an EMBL/GenBank/DDBJ whole genome shotgun (WGS) entry which is preliminary data.</text>
</comment>
<dbReference type="Proteomes" id="UP000256763">
    <property type="component" value="Unassembled WGS sequence"/>
</dbReference>
<protein>
    <submittedName>
        <fullName evidence="2">Uncharacterized protein</fullName>
    </submittedName>
</protein>
<evidence type="ECO:0000313" key="2">
    <source>
        <dbReference type="EMBL" id="RFA36866.1"/>
    </source>
</evidence>
<feature type="chain" id="PRO_5017545281" evidence="1">
    <location>
        <begin position="24"/>
        <end position="248"/>
    </location>
</feature>